<protein>
    <recommendedName>
        <fullName evidence="2">C-type lectin domain-containing protein</fullName>
    </recommendedName>
</protein>
<dbReference type="Pfam" id="PF00059">
    <property type="entry name" value="Lectin_C"/>
    <property type="match status" value="2"/>
</dbReference>
<comment type="caution">
    <text evidence="3">The sequence shown here is derived from an EMBL/GenBank/DDBJ whole genome shotgun (WGS) entry which is preliminary data.</text>
</comment>
<name>A0AA39M3K0_9BILA</name>
<accession>A0AA39M3K0</accession>
<keyword evidence="4" id="KW-1185">Reference proteome</keyword>
<dbReference type="Gene3D" id="3.10.100.10">
    <property type="entry name" value="Mannose-Binding Protein A, subunit A"/>
    <property type="match status" value="2"/>
</dbReference>
<dbReference type="Proteomes" id="UP001175271">
    <property type="component" value="Unassembled WGS sequence"/>
</dbReference>
<evidence type="ECO:0000313" key="4">
    <source>
        <dbReference type="Proteomes" id="UP001175271"/>
    </source>
</evidence>
<feature type="domain" description="C-type lectin" evidence="2">
    <location>
        <begin position="158"/>
        <end position="270"/>
    </location>
</feature>
<dbReference type="InterPro" id="IPR001304">
    <property type="entry name" value="C-type_lectin-like"/>
</dbReference>
<gene>
    <name evidence="3" type="ORF">QR680_014633</name>
</gene>
<dbReference type="SUPFAM" id="SSF56436">
    <property type="entry name" value="C-type lectin-like"/>
    <property type="match status" value="2"/>
</dbReference>
<evidence type="ECO:0000313" key="3">
    <source>
        <dbReference type="EMBL" id="KAK0420361.1"/>
    </source>
</evidence>
<evidence type="ECO:0000256" key="1">
    <source>
        <dbReference type="SAM" id="SignalP"/>
    </source>
</evidence>
<keyword evidence="1" id="KW-0732">Signal</keyword>
<dbReference type="PANTHER" id="PTHR22803">
    <property type="entry name" value="MANNOSE, PHOSPHOLIPASE, LECTIN RECEPTOR RELATED"/>
    <property type="match status" value="1"/>
</dbReference>
<organism evidence="3 4">
    <name type="scientific">Steinernema hermaphroditum</name>
    <dbReference type="NCBI Taxonomy" id="289476"/>
    <lineage>
        <taxon>Eukaryota</taxon>
        <taxon>Metazoa</taxon>
        <taxon>Ecdysozoa</taxon>
        <taxon>Nematoda</taxon>
        <taxon>Chromadorea</taxon>
        <taxon>Rhabditida</taxon>
        <taxon>Tylenchina</taxon>
        <taxon>Panagrolaimomorpha</taxon>
        <taxon>Strongyloidoidea</taxon>
        <taxon>Steinernematidae</taxon>
        <taxon>Steinernema</taxon>
    </lineage>
</organism>
<sequence>MKLSLLFFSILLPCLLCQQWCGSNGVLLDDDSRCLNYYNDSVTFDAAQKFCASRKGNLTSDHGDLTNVILAQWNNGPYWIGGRDVFNNGTWSWLDGTPFDYSQWAAGQPSNKNGDDCLLYDPLTMLWSAADCNSKQHGYACYTPFTLPNAQPPPVECWGEYCYEATNLATWDIAEQYCLMGGGHLASIHSKEDIRLMEPIMASAGGGPFWIGGKVDSNLTLSWTDGSKVDFQNWERSNPMKGYGNCVFQSTDDMQWSTYHCDQVFWAICELPRRNFKKK</sequence>
<dbReference type="InterPro" id="IPR050111">
    <property type="entry name" value="C-type_lectin/snaclec_domain"/>
</dbReference>
<proteinExistence type="predicted"/>
<dbReference type="PROSITE" id="PS50041">
    <property type="entry name" value="C_TYPE_LECTIN_2"/>
    <property type="match status" value="2"/>
</dbReference>
<feature type="domain" description="C-type lectin" evidence="2">
    <location>
        <begin position="30"/>
        <end position="135"/>
    </location>
</feature>
<feature type="signal peptide" evidence="1">
    <location>
        <begin position="1"/>
        <end position="17"/>
    </location>
</feature>
<dbReference type="InterPro" id="IPR016186">
    <property type="entry name" value="C-type_lectin-like/link_sf"/>
</dbReference>
<dbReference type="EMBL" id="JAUCMV010000002">
    <property type="protein sequence ID" value="KAK0420361.1"/>
    <property type="molecule type" value="Genomic_DNA"/>
</dbReference>
<feature type="chain" id="PRO_5041279867" description="C-type lectin domain-containing protein" evidence="1">
    <location>
        <begin position="18"/>
        <end position="279"/>
    </location>
</feature>
<dbReference type="CDD" id="cd00037">
    <property type="entry name" value="CLECT"/>
    <property type="match status" value="2"/>
</dbReference>
<evidence type="ECO:0000259" key="2">
    <source>
        <dbReference type="PROSITE" id="PS50041"/>
    </source>
</evidence>
<dbReference type="AlphaFoldDB" id="A0AA39M3K0"/>
<dbReference type="InterPro" id="IPR016187">
    <property type="entry name" value="CTDL_fold"/>
</dbReference>
<dbReference type="SMART" id="SM00034">
    <property type="entry name" value="CLECT"/>
    <property type="match status" value="2"/>
</dbReference>
<reference evidence="3" key="1">
    <citation type="submission" date="2023-06" db="EMBL/GenBank/DDBJ databases">
        <title>Genomic analysis of the entomopathogenic nematode Steinernema hermaphroditum.</title>
        <authorList>
            <person name="Schwarz E.M."/>
            <person name="Heppert J.K."/>
            <person name="Baniya A."/>
            <person name="Schwartz H.T."/>
            <person name="Tan C.-H."/>
            <person name="Antoshechkin I."/>
            <person name="Sternberg P.W."/>
            <person name="Goodrich-Blair H."/>
            <person name="Dillman A.R."/>
        </authorList>
    </citation>
    <scope>NUCLEOTIDE SEQUENCE</scope>
    <source>
        <strain evidence="3">PS9179</strain>
        <tissue evidence="3">Whole animal</tissue>
    </source>
</reference>